<dbReference type="SUPFAM" id="SSF49785">
    <property type="entry name" value="Galactose-binding domain-like"/>
    <property type="match status" value="2"/>
</dbReference>
<dbReference type="STRING" id="394503.Ccel_0992"/>
<dbReference type="Pfam" id="PF00754">
    <property type="entry name" value="F5_F8_type_C"/>
    <property type="match status" value="1"/>
</dbReference>
<keyword evidence="4" id="KW-0378">Hydrolase</keyword>
<dbReference type="eggNOG" id="COG3250">
    <property type="taxonomic scope" value="Bacteria"/>
</dbReference>
<keyword evidence="5" id="KW-1185">Reference proteome</keyword>
<dbReference type="PANTHER" id="PTHR42732:SF1">
    <property type="entry name" value="BETA-MANNOSIDASE"/>
    <property type="match status" value="1"/>
</dbReference>
<protein>
    <submittedName>
        <fullName evidence="4">Glycoside hydrolase family 2 sugar binding</fullName>
    </submittedName>
</protein>
<proteinExistence type="inferred from homology"/>
<name>B8I994_RUMCH</name>
<dbReference type="RefSeq" id="WP_015924511.1">
    <property type="nucleotide sequence ID" value="NC_011898.1"/>
</dbReference>
<dbReference type="SUPFAM" id="SSF51445">
    <property type="entry name" value="(Trans)glycosidases"/>
    <property type="match status" value="1"/>
</dbReference>
<accession>B8I994</accession>
<organism evidence="4 5">
    <name type="scientific">Ruminiclostridium cellulolyticum (strain ATCC 35319 / DSM 5812 / JCM 6584 / H10)</name>
    <name type="common">Clostridium cellulolyticum</name>
    <dbReference type="NCBI Taxonomy" id="394503"/>
    <lineage>
        <taxon>Bacteria</taxon>
        <taxon>Bacillati</taxon>
        <taxon>Bacillota</taxon>
        <taxon>Clostridia</taxon>
        <taxon>Eubacteriales</taxon>
        <taxon>Oscillospiraceae</taxon>
        <taxon>Ruminiclostridium</taxon>
    </lineage>
</organism>
<dbReference type="Proteomes" id="UP000001349">
    <property type="component" value="Chromosome"/>
</dbReference>
<dbReference type="InterPro" id="IPR051913">
    <property type="entry name" value="GH2_Domain-Containing"/>
</dbReference>
<dbReference type="InterPro" id="IPR008979">
    <property type="entry name" value="Galactose-bd-like_sf"/>
</dbReference>
<dbReference type="KEGG" id="cce:Ccel_0992"/>
<dbReference type="EMBL" id="CP001348">
    <property type="protein sequence ID" value="ACL75354.1"/>
    <property type="molecule type" value="Genomic_DNA"/>
</dbReference>
<gene>
    <name evidence="4" type="ordered locus">Ccel_0992</name>
</gene>
<comment type="similarity">
    <text evidence="1">Belongs to the glycosyl hydrolase 2 family.</text>
</comment>
<dbReference type="CAZy" id="GH2">
    <property type="family name" value="Glycoside Hydrolase Family 2"/>
</dbReference>
<sequence length="1056" mass="119942">MDKRSFPLDGDWYVALDEKEIGIKEKWFESTFTEKVKLPGTLDENGIGSLVTGTDTFRLNRIRKYVGAAWYNRLVVLPDDIVEKHVTLFLERCMWKTELWINGNYAGSQNSLSTPHKYKLDGMLKAGENLISIKVDNSPIYNLGVMSHGYSEEVQTVWNGIVGRIELDIRDKVYVERANVYSDMESSKLSTRLLLVNTASKAVEGLISLSVRPQDGENVIIRDSYYFSIGANSSVNVELTQAYEDKLGLWDEFNQNLYRMDINLECQCEKENEMYSDSSQILFGIRSFKAEGPVFRLNGKKIFLRGTHDAGNFPITGYPSMEVEDWKRIYAIAKSYGINHFRFHSWCPGEAAFAAADEEGMILQAELPLFGFTAPPLGQDEPRDSFLREELLRILEEYGNHPSFCMMCMGNELRGDYEMLSEFVEMGRKTDGRHLYSSAANNAAEPGLGIKPNKGDQYYVAHEARINGERVNRRCENVFNNERPETISDYSETLKGIEVPTISHEVGQWEVYPDFEEIKKYTGVLKAKNFEEFKGSAAAKQVLNKNKDFVMASGKLAVLLYREEIERSLRTADYGGFQLLDMHDFPGQGTALVGWLDAFWDSKGLVEPREFRNWCNHSVLLARMEKRVWLNSEVFSAEINFANYSQNDYSQLNIRWELTRSDGTMYSCGKFNNIFIPQGNLSYIGVAAAELNKVETAEKLILTIVTDGICITNQWDIWVYPEKLAVEMPEDIYVAESWDDGVSETLGNGGTVLMFTGAVRNSEAMCFTTPFWNTQMFENQRKTMGILCNPNHPALLDFPTEYHTNWQWWELLADSKCIGINELPAGFEPIVSAIDHPVRNNRLGVIFEARVLSGKLLICSLDLNGDLGGLPAARQLKYSILNYIQSERFEPEFYVDESIMANMLLKNTASNLKLLTKNIKASNTKYSSKVEYILDTDTSNFWVTMGGQYPYVIDIELTESTAIKGLTYWPRQDGMTIGLISRYEIYISGDPVQYGKPVASGSFKNTLEKQEIILDWIDDGFNVTRSKTGKYIRFVAVKGFNNDREAAIGSLDIITV</sequence>
<dbReference type="CAZy" id="CBM32">
    <property type="family name" value="Carbohydrate-Binding Module Family 32"/>
</dbReference>
<dbReference type="Gene3D" id="2.60.40.10">
    <property type="entry name" value="Immunoglobulins"/>
    <property type="match status" value="1"/>
</dbReference>
<dbReference type="PROSITE" id="PS50022">
    <property type="entry name" value="FA58C_3"/>
    <property type="match status" value="1"/>
</dbReference>
<dbReference type="Pfam" id="PF02837">
    <property type="entry name" value="Glyco_hydro_2_N"/>
    <property type="match status" value="1"/>
</dbReference>
<dbReference type="InterPro" id="IPR006104">
    <property type="entry name" value="Glyco_hydro_2_N"/>
</dbReference>
<dbReference type="InterPro" id="IPR000421">
    <property type="entry name" value="FA58C"/>
</dbReference>
<dbReference type="InterPro" id="IPR017853">
    <property type="entry name" value="GH"/>
</dbReference>
<dbReference type="HOGENOM" id="CLU_009735_0_0_9"/>
<evidence type="ECO:0000256" key="2">
    <source>
        <dbReference type="ARBA" id="ARBA00023295"/>
    </source>
</evidence>
<dbReference type="GO" id="GO:0005975">
    <property type="term" value="P:carbohydrate metabolic process"/>
    <property type="evidence" value="ECO:0007669"/>
    <property type="project" value="InterPro"/>
</dbReference>
<reference evidence="4 5" key="1">
    <citation type="submission" date="2009-01" db="EMBL/GenBank/DDBJ databases">
        <title>Complete sequence of Clostridium cellulolyticum H10.</title>
        <authorList>
            <consortium name="US DOE Joint Genome Institute"/>
            <person name="Lucas S."/>
            <person name="Copeland A."/>
            <person name="Lapidus A."/>
            <person name="Glavina del Rio T."/>
            <person name="Dalin E."/>
            <person name="Tice H."/>
            <person name="Bruce D."/>
            <person name="Goodwin L."/>
            <person name="Pitluck S."/>
            <person name="Chertkov O."/>
            <person name="Saunders E."/>
            <person name="Brettin T."/>
            <person name="Detter J.C."/>
            <person name="Han C."/>
            <person name="Larimer F."/>
            <person name="Land M."/>
            <person name="Hauser L."/>
            <person name="Kyrpides N."/>
            <person name="Ivanova N."/>
            <person name="Zhou J."/>
            <person name="Richardson P."/>
        </authorList>
    </citation>
    <scope>NUCLEOTIDE SEQUENCE [LARGE SCALE GENOMIC DNA]</scope>
    <source>
        <strain evidence="5">ATCC 35319 / DSM 5812 / JCM 6584 / H10</strain>
    </source>
</reference>
<dbReference type="PANTHER" id="PTHR42732">
    <property type="entry name" value="BETA-GALACTOSIDASE"/>
    <property type="match status" value="1"/>
</dbReference>
<evidence type="ECO:0000259" key="3">
    <source>
        <dbReference type="PROSITE" id="PS50022"/>
    </source>
</evidence>
<evidence type="ECO:0000256" key="1">
    <source>
        <dbReference type="ARBA" id="ARBA00007401"/>
    </source>
</evidence>
<dbReference type="AlphaFoldDB" id="B8I994"/>
<evidence type="ECO:0000313" key="4">
    <source>
        <dbReference type="EMBL" id="ACL75354.1"/>
    </source>
</evidence>
<dbReference type="GO" id="GO:0004553">
    <property type="term" value="F:hydrolase activity, hydrolyzing O-glycosyl compounds"/>
    <property type="evidence" value="ECO:0007669"/>
    <property type="project" value="InterPro"/>
</dbReference>
<dbReference type="InterPro" id="IPR013783">
    <property type="entry name" value="Ig-like_fold"/>
</dbReference>
<evidence type="ECO:0000313" key="5">
    <source>
        <dbReference type="Proteomes" id="UP000001349"/>
    </source>
</evidence>
<feature type="domain" description="F5/8 type C" evidence="3">
    <location>
        <begin position="898"/>
        <end position="1056"/>
    </location>
</feature>
<dbReference type="OrthoDB" id="9814867at2"/>
<dbReference type="Gene3D" id="2.60.120.260">
    <property type="entry name" value="Galactose-binding domain-like"/>
    <property type="match status" value="2"/>
</dbReference>
<keyword evidence="2" id="KW-0326">Glycosidase</keyword>
<dbReference type="Gene3D" id="3.20.20.80">
    <property type="entry name" value="Glycosidases"/>
    <property type="match status" value="1"/>
</dbReference>